<sequence>MESTNSEETRKLRGLSHLMALTFYITRNELQERDSNLRAIDPRPTPTTNAQCGTNPTISTEGKESRDGQTRLDSPTPTTTTHHGSDQENLTPTRTNEEKNKKPRIGVAGGDEWTKIQEQG</sequence>
<dbReference type="Gramene" id="KCW75062">
    <property type="protein sequence ID" value="KCW75062"/>
    <property type="gene ID" value="EUGRSUZ_E03834"/>
</dbReference>
<proteinExistence type="predicted"/>
<evidence type="ECO:0000256" key="1">
    <source>
        <dbReference type="SAM" id="MobiDB-lite"/>
    </source>
</evidence>
<protein>
    <submittedName>
        <fullName evidence="2">Uncharacterized protein</fullName>
    </submittedName>
</protein>
<name>A0A059C9M6_EUCGR</name>
<feature type="compositionally biased region" description="Polar residues" evidence="1">
    <location>
        <begin position="46"/>
        <end position="60"/>
    </location>
</feature>
<reference evidence="2" key="1">
    <citation type="submission" date="2013-07" db="EMBL/GenBank/DDBJ databases">
        <title>The genome of Eucalyptus grandis.</title>
        <authorList>
            <person name="Schmutz J."/>
            <person name="Hayes R."/>
            <person name="Myburg A."/>
            <person name="Tuskan G."/>
            <person name="Grattapaglia D."/>
            <person name="Rokhsar D.S."/>
        </authorList>
    </citation>
    <scope>NUCLEOTIDE SEQUENCE</scope>
    <source>
        <tissue evidence="2">Leaf extractions</tissue>
    </source>
</reference>
<feature type="compositionally biased region" description="Basic and acidic residues" evidence="1">
    <location>
        <begin position="61"/>
        <end position="70"/>
    </location>
</feature>
<dbReference type="InParanoid" id="A0A059C9M6"/>
<dbReference type="EMBL" id="KK198757">
    <property type="protein sequence ID" value="KCW75062.1"/>
    <property type="molecule type" value="Genomic_DNA"/>
</dbReference>
<evidence type="ECO:0000313" key="2">
    <source>
        <dbReference type="EMBL" id="KCW75062.1"/>
    </source>
</evidence>
<organism evidence="2">
    <name type="scientific">Eucalyptus grandis</name>
    <name type="common">Flooded gum</name>
    <dbReference type="NCBI Taxonomy" id="71139"/>
    <lineage>
        <taxon>Eukaryota</taxon>
        <taxon>Viridiplantae</taxon>
        <taxon>Streptophyta</taxon>
        <taxon>Embryophyta</taxon>
        <taxon>Tracheophyta</taxon>
        <taxon>Spermatophyta</taxon>
        <taxon>Magnoliopsida</taxon>
        <taxon>eudicotyledons</taxon>
        <taxon>Gunneridae</taxon>
        <taxon>Pentapetalae</taxon>
        <taxon>rosids</taxon>
        <taxon>malvids</taxon>
        <taxon>Myrtales</taxon>
        <taxon>Myrtaceae</taxon>
        <taxon>Myrtoideae</taxon>
        <taxon>Eucalypteae</taxon>
        <taxon>Eucalyptus</taxon>
    </lineage>
</organism>
<gene>
    <name evidence="2" type="ORF">EUGRSUZ_E03834</name>
</gene>
<accession>A0A059C9M6</accession>
<feature type="region of interest" description="Disordered" evidence="1">
    <location>
        <begin position="30"/>
        <end position="120"/>
    </location>
</feature>
<dbReference type="AlphaFoldDB" id="A0A059C9M6"/>